<keyword evidence="9 13" id="KW-0472">Membrane</keyword>
<dbReference type="GO" id="GO:0005789">
    <property type="term" value="C:endoplasmic reticulum membrane"/>
    <property type="evidence" value="ECO:0007669"/>
    <property type="project" value="UniProtKB-SubCell"/>
</dbReference>
<keyword evidence="3 13" id="KW-0812">Transmembrane</keyword>
<reference evidence="16" key="1">
    <citation type="submission" date="2025-08" db="UniProtKB">
        <authorList>
            <consortium name="RefSeq"/>
        </authorList>
    </citation>
    <scope>IDENTIFICATION</scope>
    <source>
        <tissue evidence="16">Gonad</tissue>
    </source>
</reference>
<dbReference type="InterPro" id="IPR010652">
    <property type="entry name" value="DUF1232"/>
</dbReference>
<organism evidence="15 16">
    <name type="scientific">Branchiostoma belcheri</name>
    <name type="common">Amphioxus</name>
    <dbReference type="NCBI Taxonomy" id="7741"/>
    <lineage>
        <taxon>Eukaryota</taxon>
        <taxon>Metazoa</taxon>
        <taxon>Chordata</taxon>
        <taxon>Cephalochordata</taxon>
        <taxon>Leptocardii</taxon>
        <taxon>Amphioxiformes</taxon>
        <taxon>Branchiostomatidae</taxon>
        <taxon>Branchiostoma</taxon>
    </lineage>
</organism>
<comment type="subcellular location">
    <subcellularLocation>
        <location evidence="1">Endoplasmic reticulum membrane</location>
        <topology evidence="1">Multi-pass membrane protein</topology>
    </subcellularLocation>
</comment>
<proteinExistence type="predicted"/>
<evidence type="ECO:0000256" key="4">
    <source>
        <dbReference type="ARBA" id="ARBA00022723"/>
    </source>
</evidence>
<dbReference type="InterPro" id="IPR013083">
    <property type="entry name" value="Znf_RING/FYVE/PHD"/>
</dbReference>
<dbReference type="PANTHER" id="PTHR22894:SF5">
    <property type="entry name" value="RING-TYPE DOMAIN-CONTAINING PROTEIN"/>
    <property type="match status" value="1"/>
</dbReference>
<evidence type="ECO:0000259" key="14">
    <source>
        <dbReference type="PROSITE" id="PS50089"/>
    </source>
</evidence>
<evidence type="ECO:0000256" key="1">
    <source>
        <dbReference type="ARBA" id="ARBA00004477"/>
    </source>
</evidence>
<feature type="transmembrane region" description="Helical" evidence="13">
    <location>
        <begin position="55"/>
        <end position="74"/>
    </location>
</feature>
<evidence type="ECO:0000256" key="8">
    <source>
        <dbReference type="ARBA" id="ARBA00022989"/>
    </source>
</evidence>
<feature type="domain" description="RING-type" evidence="14">
    <location>
        <begin position="119"/>
        <end position="162"/>
    </location>
</feature>
<evidence type="ECO:0000256" key="11">
    <source>
        <dbReference type="ARBA" id="ARBA00031107"/>
    </source>
</evidence>
<evidence type="ECO:0000256" key="10">
    <source>
        <dbReference type="ARBA" id="ARBA00030110"/>
    </source>
</evidence>
<gene>
    <name evidence="16" type="primary">LOC109486154</name>
</gene>
<evidence type="ECO:0000256" key="5">
    <source>
        <dbReference type="ARBA" id="ARBA00022771"/>
    </source>
</evidence>
<keyword evidence="6" id="KW-0256">Endoplasmic reticulum</keyword>
<dbReference type="InterPro" id="IPR001841">
    <property type="entry name" value="Znf_RING"/>
</dbReference>
<dbReference type="PROSITE" id="PS00518">
    <property type="entry name" value="ZF_RING_1"/>
    <property type="match status" value="1"/>
</dbReference>
<dbReference type="InterPro" id="IPR017907">
    <property type="entry name" value="Znf_RING_CS"/>
</dbReference>
<evidence type="ECO:0000256" key="3">
    <source>
        <dbReference type="ARBA" id="ARBA00022692"/>
    </source>
</evidence>
<protein>
    <recommendedName>
        <fullName evidence="2">E3 ubiquitin-protein ligase RNF170</fullName>
    </recommendedName>
    <alternativeName>
        <fullName evidence="11">RING finger protein 170</fullName>
    </alternativeName>
    <alternativeName>
        <fullName evidence="10">RING-type E3 ubiquitin transferase RNF170</fullName>
    </alternativeName>
</protein>
<dbReference type="InterPro" id="IPR027370">
    <property type="entry name" value="Znf-RING_euk"/>
</dbReference>
<dbReference type="AlphaFoldDB" id="A0A6P5AQQ7"/>
<evidence type="ECO:0000256" key="2">
    <source>
        <dbReference type="ARBA" id="ARBA00014068"/>
    </source>
</evidence>
<dbReference type="OrthoDB" id="9049620at2759"/>
<keyword evidence="5 12" id="KW-0863">Zinc-finger</keyword>
<dbReference type="PROSITE" id="PS50089">
    <property type="entry name" value="ZF_RING_2"/>
    <property type="match status" value="1"/>
</dbReference>
<dbReference type="Pfam" id="PF13445">
    <property type="entry name" value="zf-RING_UBOX"/>
    <property type="match status" value="1"/>
</dbReference>
<dbReference type="SMART" id="SM00184">
    <property type="entry name" value="RING"/>
    <property type="match status" value="1"/>
</dbReference>
<evidence type="ECO:0000313" key="16">
    <source>
        <dbReference type="RefSeq" id="XP_019645417.1"/>
    </source>
</evidence>
<feature type="transmembrane region" description="Helical" evidence="13">
    <location>
        <begin position="221"/>
        <end position="247"/>
    </location>
</feature>
<keyword evidence="4" id="KW-0479">Metal-binding</keyword>
<accession>A0A6P5AQQ7</accession>
<dbReference type="GO" id="GO:0008270">
    <property type="term" value="F:zinc ion binding"/>
    <property type="evidence" value="ECO:0007669"/>
    <property type="project" value="UniProtKB-KW"/>
</dbReference>
<dbReference type="GeneID" id="109486154"/>
<name>A0A6P5AQQ7_BRABE</name>
<dbReference type="GO" id="GO:0061630">
    <property type="term" value="F:ubiquitin protein ligase activity"/>
    <property type="evidence" value="ECO:0007669"/>
    <property type="project" value="InterPro"/>
</dbReference>
<dbReference type="Proteomes" id="UP000515135">
    <property type="component" value="Unplaced"/>
</dbReference>
<keyword evidence="7" id="KW-0862">Zinc</keyword>
<keyword evidence="8 13" id="KW-1133">Transmembrane helix</keyword>
<keyword evidence="15" id="KW-1185">Reference proteome</keyword>
<dbReference type="PANTHER" id="PTHR22894">
    <property type="entry name" value="RING-TYPE DOMAIN-CONTAINING PROTEIN"/>
    <property type="match status" value="1"/>
</dbReference>
<evidence type="ECO:0000256" key="12">
    <source>
        <dbReference type="PROSITE-ProRule" id="PRU00175"/>
    </source>
</evidence>
<dbReference type="KEGG" id="bbel:109486154"/>
<dbReference type="RefSeq" id="XP_019645417.1">
    <property type="nucleotide sequence ID" value="XM_019789858.1"/>
</dbReference>
<evidence type="ECO:0000313" key="15">
    <source>
        <dbReference type="Proteomes" id="UP000515135"/>
    </source>
</evidence>
<dbReference type="CDD" id="cd16553">
    <property type="entry name" value="RING-HC_RNF170"/>
    <property type="match status" value="1"/>
</dbReference>
<sequence length="298" mass="33682">MTHAYLSKHFWSVHFRIWDLEATGASGFLRIMEDVLDDMGGPVTGTLVEGIGDELVYISLMVGMMMVSLGSVLYRWNQQQAMGTTIHPDHRTRLHEARQQLGLDDEQDRQPRFTNDGQCPICMENTNFAVETNCGHVFCANCILMYWRHGRWLGAVGCPVCRQTVTLLLPLFTEEENGSDDLVQMAGEINAYNRRYSGEPRPLLDYLYDLPTLLRHAFIELFTVGGLVMMFRVRVFLILLGAILYFISPLDIIPEGAFGLLGLVDDVFVILVLLIYVSIMYRTFVANRGEMGLGGDVE</sequence>
<dbReference type="InterPro" id="IPR038896">
    <property type="entry name" value="RNF170"/>
</dbReference>
<dbReference type="SUPFAM" id="SSF57850">
    <property type="entry name" value="RING/U-box"/>
    <property type="match status" value="1"/>
</dbReference>
<feature type="transmembrane region" description="Helical" evidence="13">
    <location>
        <begin position="259"/>
        <end position="281"/>
    </location>
</feature>
<evidence type="ECO:0000256" key="13">
    <source>
        <dbReference type="SAM" id="Phobius"/>
    </source>
</evidence>
<dbReference type="Pfam" id="PF06803">
    <property type="entry name" value="DUF1232"/>
    <property type="match status" value="1"/>
</dbReference>
<evidence type="ECO:0000256" key="7">
    <source>
        <dbReference type="ARBA" id="ARBA00022833"/>
    </source>
</evidence>
<dbReference type="Gene3D" id="3.30.40.10">
    <property type="entry name" value="Zinc/RING finger domain, C3HC4 (zinc finger)"/>
    <property type="match status" value="1"/>
</dbReference>
<evidence type="ECO:0000256" key="6">
    <source>
        <dbReference type="ARBA" id="ARBA00022824"/>
    </source>
</evidence>
<evidence type="ECO:0000256" key="9">
    <source>
        <dbReference type="ARBA" id="ARBA00023136"/>
    </source>
</evidence>